<keyword evidence="1" id="KW-0732">Signal</keyword>
<sequence>MKKIFTLGVTLTMLVLTQTTTLKAQSDEVIIKETIMTMFNGMRKGDSTMVRSAFADKAILQTINKDRTGKAVVLDAGLKGFLNAVGTPHDQVWDEKIEFGNILIDGDLASVWTPYEFYLGDNFSHCGVNSFQLFKGENGWKIIYLVDTRRKDNCK</sequence>
<accession>A0A0L8ANQ9</accession>
<dbReference type="Proteomes" id="UP000036908">
    <property type="component" value="Unassembled WGS sequence"/>
</dbReference>
<name>A0A0L8ANQ9_9BACT</name>
<keyword evidence="3" id="KW-1185">Reference proteome</keyword>
<dbReference type="AlphaFoldDB" id="A0A0L8ANQ9"/>
<evidence type="ECO:0000313" key="3">
    <source>
        <dbReference type="Proteomes" id="UP000036908"/>
    </source>
</evidence>
<gene>
    <name evidence="2" type="ORF">OB69_02495</name>
</gene>
<evidence type="ECO:0000313" key="2">
    <source>
        <dbReference type="EMBL" id="KOF03901.1"/>
    </source>
</evidence>
<protein>
    <recommendedName>
        <fullName evidence="4">3-methyl-2-oxobutanoate hydroxymethyltransferase</fullName>
    </recommendedName>
</protein>
<feature type="chain" id="PRO_5005580224" description="3-methyl-2-oxobutanoate hydroxymethyltransferase" evidence="1">
    <location>
        <begin position="25"/>
        <end position="155"/>
    </location>
</feature>
<evidence type="ECO:0000256" key="1">
    <source>
        <dbReference type="SAM" id="SignalP"/>
    </source>
</evidence>
<comment type="caution">
    <text evidence="2">The sequence shown here is derived from an EMBL/GenBank/DDBJ whole genome shotgun (WGS) entry which is preliminary data.</text>
</comment>
<feature type="signal peptide" evidence="1">
    <location>
        <begin position="1"/>
        <end position="24"/>
    </location>
</feature>
<dbReference type="PATRIC" id="fig|1566026.4.peg.2262"/>
<proteinExistence type="predicted"/>
<dbReference type="Pfam" id="PF12893">
    <property type="entry name" value="Lumazine_bd_2"/>
    <property type="match status" value="1"/>
</dbReference>
<organism evidence="2 3">
    <name type="scientific">Roseivirga seohaensis subsp. aquiponti</name>
    <dbReference type="NCBI Taxonomy" id="1566026"/>
    <lineage>
        <taxon>Bacteria</taxon>
        <taxon>Pseudomonadati</taxon>
        <taxon>Bacteroidota</taxon>
        <taxon>Cytophagia</taxon>
        <taxon>Cytophagales</taxon>
        <taxon>Roseivirgaceae</taxon>
        <taxon>Roseivirga</taxon>
    </lineage>
</organism>
<dbReference type="EMBL" id="JSVA01000004">
    <property type="protein sequence ID" value="KOF03901.1"/>
    <property type="molecule type" value="Genomic_DNA"/>
</dbReference>
<evidence type="ECO:0008006" key="4">
    <source>
        <dbReference type="Google" id="ProtNLM"/>
    </source>
</evidence>
<dbReference type="RefSeq" id="WP_053222118.1">
    <property type="nucleotide sequence ID" value="NZ_JSVA01000004.1"/>
</dbReference>
<dbReference type="InterPro" id="IPR039437">
    <property type="entry name" value="FrzH/put_lumazine-bd"/>
</dbReference>
<reference evidence="3" key="1">
    <citation type="submission" date="2014-11" db="EMBL/GenBank/DDBJ databases">
        <title>Genome sequencing of Roseivirga sp. D-25.</title>
        <authorList>
            <person name="Selvaratnam C."/>
            <person name="Thevarajoo S."/>
            <person name="Goh K.M."/>
            <person name="Eee R."/>
            <person name="Chan K.-G."/>
            <person name="Chong C.S."/>
        </authorList>
    </citation>
    <scope>NUCLEOTIDE SEQUENCE [LARGE SCALE GENOMIC DNA]</scope>
    <source>
        <strain evidence="3">D-25</strain>
    </source>
</reference>
<dbReference type="SUPFAM" id="SSF54427">
    <property type="entry name" value="NTF2-like"/>
    <property type="match status" value="1"/>
</dbReference>
<dbReference type="InterPro" id="IPR032710">
    <property type="entry name" value="NTF2-like_dom_sf"/>
</dbReference>
<dbReference type="Gene3D" id="3.10.450.50">
    <property type="match status" value="1"/>
</dbReference>